<organism evidence="1 2">
    <name type="scientific">Kickxella alabastrina</name>
    <dbReference type="NCBI Taxonomy" id="61397"/>
    <lineage>
        <taxon>Eukaryota</taxon>
        <taxon>Fungi</taxon>
        <taxon>Fungi incertae sedis</taxon>
        <taxon>Zoopagomycota</taxon>
        <taxon>Kickxellomycotina</taxon>
        <taxon>Kickxellomycetes</taxon>
        <taxon>Kickxellales</taxon>
        <taxon>Kickxellaceae</taxon>
        <taxon>Kickxella</taxon>
    </lineage>
</organism>
<sequence length="653" mass="69618">LGEVEEGDVAQGIVAAWRLGVIDVRRVFFCCDSDDSEEEDVSGFVWDEGFGNGQADCREEPPFIVISDDEAVEDNRIADAGGGRGIGRNIGRGSRKAGGRRRQAPGTGLTPAAAAVQQQQQQPRGIRAVMGEFAVFDSSSSDTDIGSKRPPLPIWQYAPKKRREFARWLSRWQQLPRLPKLGRQAQARRPLAAKPVASDFVFDEALVDDTPSPRAHQHQHRLQRRLQHQHQHRMRQTRLFPAPATRTLDAVADHIGKRQASGNSTAKPASARPAFSRPMRSGNGGSGGRLVQRKAAQPTRVQVQAQAQAQRPPPQLQNSGGSGDAADEELVLGVEPGTRFRSDTWIGQGGLRRMRRLLEGHLPPAGDSSADDHFSHNDVLRISSSAAPGEFIQALSMLCQLWLGQAPSAPAVLRWMDFAQRLVLRYTHDAEALGAVAGAAVGCAHRLLAGPDTSATVALMLGVLLMQAACGMAVWRGRELRLRNARAAAADGLGAWPAERLAREIDSCVLAAAAAALGHGGPLPPPQQQQLDEAGVALLHALATAAAAVPLAPIEASVLRASAVAQPPGHWRALGRLASWAQVNADGIAAPRPSAHWHPALASVAASAVAHALEPTPGARPSDAAVRQAFVRIHRLVVGLGVRPAPGARLHVL</sequence>
<reference evidence="1" key="1">
    <citation type="submission" date="2022-07" db="EMBL/GenBank/DDBJ databases">
        <title>Phylogenomic reconstructions and comparative analyses of Kickxellomycotina fungi.</title>
        <authorList>
            <person name="Reynolds N.K."/>
            <person name="Stajich J.E."/>
            <person name="Barry K."/>
            <person name="Grigoriev I.V."/>
            <person name="Crous P."/>
            <person name="Smith M.E."/>
        </authorList>
    </citation>
    <scope>NUCLEOTIDE SEQUENCE</scope>
    <source>
        <strain evidence="1">Benny 63K</strain>
    </source>
</reference>
<accession>A0ACC1I1X4</accession>
<gene>
    <name evidence="1" type="ORF">LPJ66_011262</name>
</gene>
<dbReference type="Proteomes" id="UP001150581">
    <property type="component" value="Unassembled WGS sequence"/>
</dbReference>
<protein>
    <submittedName>
        <fullName evidence="1">Uncharacterized protein</fullName>
    </submittedName>
</protein>
<dbReference type="EMBL" id="JANBPG010003328">
    <property type="protein sequence ID" value="KAJ1881789.1"/>
    <property type="molecule type" value="Genomic_DNA"/>
</dbReference>
<evidence type="ECO:0000313" key="1">
    <source>
        <dbReference type="EMBL" id="KAJ1881789.1"/>
    </source>
</evidence>
<comment type="caution">
    <text evidence="1">The sequence shown here is derived from an EMBL/GenBank/DDBJ whole genome shotgun (WGS) entry which is preliminary data.</text>
</comment>
<proteinExistence type="predicted"/>
<feature type="non-terminal residue" evidence="1">
    <location>
        <position position="653"/>
    </location>
</feature>
<name>A0ACC1I1X4_9FUNG</name>
<feature type="non-terminal residue" evidence="1">
    <location>
        <position position="1"/>
    </location>
</feature>
<keyword evidence="2" id="KW-1185">Reference proteome</keyword>
<evidence type="ECO:0000313" key="2">
    <source>
        <dbReference type="Proteomes" id="UP001150581"/>
    </source>
</evidence>